<reference evidence="3" key="1">
    <citation type="submission" date="2016-10" db="EMBL/GenBank/DDBJ databases">
        <authorList>
            <person name="Varghese N."/>
            <person name="Submissions S."/>
        </authorList>
    </citation>
    <scope>NUCLEOTIDE SEQUENCE [LARGE SCALE GENOMIC DNA]</scope>
    <source>
        <strain evidence="3">DSM 3384</strain>
    </source>
</reference>
<evidence type="ECO:0000313" key="3">
    <source>
        <dbReference type="Proteomes" id="UP000199608"/>
    </source>
</evidence>
<dbReference type="AlphaFoldDB" id="A0A1H2ITK2"/>
<dbReference type="Pfam" id="PF13487">
    <property type="entry name" value="HD_5"/>
    <property type="match status" value="1"/>
</dbReference>
<organism evidence="2 3">
    <name type="scientific">Desulfobacula phenolica</name>
    <dbReference type="NCBI Taxonomy" id="90732"/>
    <lineage>
        <taxon>Bacteria</taxon>
        <taxon>Pseudomonadati</taxon>
        <taxon>Thermodesulfobacteriota</taxon>
        <taxon>Desulfobacteria</taxon>
        <taxon>Desulfobacterales</taxon>
        <taxon>Desulfobacteraceae</taxon>
        <taxon>Desulfobacula</taxon>
    </lineage>
</organism>
<dbReference type="InterPro" id="IPR037522">
    <property type="entry name" value="HD_GYP_dom"/>
</dbReference>
<proteinExistence type="predicted"/>
<keyword evidence="3" id="KW-1185">Reference proteome</keyword>
<accession>A0A1H2ITK2</accession>
<dbReference type="CDD" id="cd00077">
    <property type="entry name" value="HDc"/>
    <property type="match status" value="1"/>
</dbReference>
<dbReference type="SUPFAM" id="SSF109604">
    <property type="entry name" value="HD-domain/PDEase-like"/>
    <property type="match status" value="1"/>
</dbReference>
<evidence type="ECO:0000259" key="1">
    <source>
        <dbReference type="PROSITE" id="PS51832"/>
    </source>
</evidence>
<protein>
    <submittedName>
        <fullName evidence="2">HD domain-containing protein</fullName>
    </submittedName>
</protein>
<dbReference type="PROSITE" id="PS51832">
    <property type="entry name" value="HD_GYP"/>
    <property type="match status" value="1"/>
</dbReference>
<dbReference type="PANTHER" id="PTHR43155">
    <property type="entry name" value="CYCLIC DI-GMP PHOSPHODIESTERASE PA4108-RELATED"/>
    <property type="match status" value="1"/>
</dbReference>
<dbReference type="PANTHER" id="PTHR43155:SF2">
    <property type="entry name" value="CYCLIC DI-GMP PHOSPHODIESTERASE PA4108"/>
    <property type="match status" value="1"/>
</dbReference>
<dbReference type="RefSeq" id="WP_092236022.1">
    <property type="nucleotide sequence ID" value="NZ_FNLL01000009.1"/>
</dbReference>
<name>A0A1H2ITK2_9BACT</name>
<dbReference type="Gene3D" id="1.10.3210.10">
    <property type="entry name" value="Hypothetical protein af1432"/>
    <property type="match status" value="1"/>
</dbReference>
<evidence type="ECO:0000313" key="2">
    <source>
        <dbReference type="EMBL" id="SDU47341.1"/>
    </source>
</evidence>
<gene>
    <name evidence="2" type="ORF">SAMN04487931_109158</name>
</gene>
<sequence>MPALIPIKKSHIRYYNKFPLYYISKNGEALLYKKADKKLDKELLERNQYPQFFIQKEDEVAVVEKLQGVLNIKLASTISSKGLHAIKKTLCEIVEEALSGPLENTLASLPETIEILFYGAKKKSDLLEALITIKNKSSKIVEHSVNVLALTAQYCFFKKYPEEQIKTFCLCALLHDVGTSKIDKKIIETKEKLTDKEYSIYKMHTIKGCREVGLYPTFDKSVGITALEHHERLDGSGYPHGTKQISFEAQLIGLIDSYEALKYQDKTFRKALEPYDALQIIKKDVVAGKYNKAIFIDLCSCLIK</sequence>
<dbReference type="Proteomes" id="UP000199608">
    <property type="component" value="Unassembled WGS sequence"/>
</dbReference>
<dbReference type="EMBL" id="FNLL01000009">
    <property type="protein sequence ID" value="SDU47341.1"/>
    <property type="molecule type" value="Genomic_DNA"/>
</dbReference>
<feature type="domain" description="HD-GYP" evidence="1">
    <location>
        <begin position="118"/>
        <end position="304"/>
    </location>
</feature>
<dbReference type="InterPro" id="IPR003607">
    <property type="entry name" value="HD/PDEase_dom"/>
</dbReference>